<comment type="caution">
    <text evidence="2">The sequence shown here is derived from an EMBL/GenBank/DDBJ whole genome shotgun (WGS) entry which is preliminary data.</text>
</comment>
<keyword evidence="1" id="KW-0472">Membrane</keyword>
<keyword evidence="1" id="KW-0812">Transmembrane</keyword>
<keyword evidence="3" id="KW-1185">Reference proteome</keyword>
<dbReference type="EMBL" id="CAXLJM020000131">
    <property type="protein sequence ID" value="CAL8139854.1"/>
    <property type="molecule type" value="Genomic_DNA"/>
</dbReference>
<dbReference type="Proteomes" id="UP001642540">
    <property type="component" value="Unassembled WGS sequence"/>
</dbReference>
<feature type="transmembrane region" description="Helical" evidence="1">
    <location>
        <begin position="12"/>
        <end position="37"/>
    </location>
</feature>
<name>A0ABP1S0G5_9HEXA</name>
<reference evidence="2 3" key="1">
    <citation type="submission" date="2024-08" db="EMBL/GenBank/DDBJ databases">
        <authorList>
            <person name="Cucini C."/>
            <person name="Frati F."/>
        </authorList>
    </citation>
    <scope>NUCLEOTIDE SEQUENCE [LARGE SCALE GENOMIC DNA]</scope>
</reference>
<evidence type="ECO:0000256" key="1">
    <source>
        <dbReference type="SAM" id="Phobius"/>
    </source>
</evidence>
<proteinExistence type="predicted"/>
<gene>
    <name evidence="2" type="ORF">ODALV1_LOCUS28027</name>
</gene>
<evidence type="ECO:0000313" key="3">
    <source>
        <dbReference type="Proteomes" id="UP001642540"/>
    </source>
</evidence>
<protein>
    <submittedName>
        <fullName evidence="2">Uncharacterized protein</fullName>
    </submittedName>
</protein>
<keyword evidence="1" id="KW-1133">Transmembrane helix</keyword>
<accession>A0ABP1S0G5</accession>
<evidence type="ECO:0000313" key="2">
    <source>
        <dbReference type="EMBL" id="CAL8139854.1"/>
    </source>
</evidence>
<organism evidence="2 3">
    <name type="scientific">Orchesella dallaii</name>
    <dbReference type="NCBI Taxonomy" id="48710"/>
    <lineage>
        <taxon>Eukaryota</taxon>
        <taxon>Metazoa</taxon>
        <taxon>Ecdysozoa</taxon>
        <taxon>Arthropoda</taxon>
        <taxon>Hexapoda</taxon>
        <taxon>Collembola</taxon>
        <taxon>Entomobryomorpha</taxon>
        <taxon>Entomobryoidea</taxon>
        <taxon>Orchesellidae</taxon>
        <taxon>Orchesellinae</taxon>
        <taxon>Orchesella</taxon>
    </lineage>
</organism>
<sequence>MFSPIKWLKPRLKSICVGFGAADMTLVLLSMLGWYFFFDIGYRAQNSYNTIVIRNPFERNTSEILKDKFDRSSEELRVERTGRACGILDASDPDSPLIDRNFGKTKLQLNYGSKSISIFYVM</sequence>